<dbReference type="InterPro" id="IPR045031">
    <property type="entry name" value="DHP_synth-like"/>
</dbReference>
<organism evidence="16 17">
    <name type="scientific">Pseudo-nitzschia multistriata</name>
    <dbReference type="NCBI Taxonomy" id="183589"/>
    <lineage>
        <taxon>Eukaryota</taxon>
        <taxon>Sar</taxon>
        <taxon>Stramenopiles</taxon>
        <taxon>Ochrophyta</taxon>
        <taxon>Bacillariophyta</taxon>
        <taxon>Bacillariophyceae</taxon>
        <taxon>Bacillariophycidae</taxon>
        <taxon>Bacillariales</taxon>
        <taxon>Bacillariaceae</taxon>
        <taxon>Pseudo-nitzschia</taxon>
    </lineage>
</organism>
<proteinExistence type="inferred from homology"/>
<dbReference type="GO" id="GO:0046654">
    <property type="term" value="P:tetrahydrofolate biosynthetic process"/>
    <property type="evidence" value="ECO:0007669"/>
    <property type="project" value="UniProtKB-UniPathway"/>
</dbReference>
<keyword evidence="14" id="KW-0511">Multifunctional enzyme</keyword>
<comment type="catalytic activity">
    <reaction evidence="1">
        <text>(7,8-dihydropterin-6-yl)methyl diphosphate + 4-aminobenzoate = 7,8-dihydropteroate + diphosphate</text>
        <dbReference type="Rhea" id="RHEA:19949"/>
        <dbReference type="ChEBI" id="CHEBI:17836"/>
        <dbReference type="ChEBI" id="CHEBI:17839"/>
        <dbReference type="ChEBI" id="CHEBI:33019"/>
        <dbReference type="ChEBI" id="CHEBI:72950"/>
        <dbReference type="EC" id="2.5.1.15"/>
    </reaction>
</comment>
<dbReference type="GO" id="GO:0005740">
    <property type="term" value="C:mitochondrial envelope"/>
    <property type="evidence" value="ECO:0007669"/>
    <property type="project" value="TreeGrafter"/>
</dbReference>
<dbReference type="EMBL" id="CAACVS010000353">
    <property type="protein sequence ID" value="VEU41443.1"/>
    <property type="molecule type" value="Genomic_DNA"/>
</dbReference>
<name>A0A448ZHB8_9STRA</name>
<accession>A0A448ZHB8</accession>
<comment type="catalytic activity">
    <reaction evidence="2">
        <text>6-hydroxymethyl-7,8-dihydropterin + ATP = (7,8-dihydropterin-6-yl)methyl diphosphate + AMP + H(+)</text>
        <dbReference type="Rhea" id="RHEA:11412"/>
        <dbReference type="ChEBI" id="CHEBI:15378"/>
        <dbReference type="ChEBI" id="CHEBI:30616"/>
        <dbReference type="ChEBI" id="CHEBI:44841"/>
        <dbReference type="ChEBI" id="CHEBI:72950"/>
        <dbReference type="ChEBI" id="CHEBI:456215"/>
        <dbReference type="EC" id="2.7.6.3"/>
    </reaction>
</comment>
<dbReference type="GO" id="GO:0005524">
    <property type="term" value="F:ATP binding"/>
    <property type="evidence" value="ECO:0007669"/>
    <property type="project" value="UniProtKB-KW"/>
</dbReference>
<dbReference type="PANTHER" id="PTHR20941">
    <property type="entry name" value="FOLATE SYNTHESIS PROTEINS"/>
    <property type="match status" value="1"/>
</dbReference>
<keyword evidence="10" id="KW-0418">Kinase</keyword>
<dbReference type="Gene3D" id="3.20.20.20">
    <property type="entry name" value="Dihydropteroate synthase-like"/>
    <property type="match status" value="1"/>
</dbReference>
<evidence type="ECO:0000256" key="1">
    <source>
        <dbReference type="ARBA" id="ARBA00000012"/>
    </source>
</evidence>
<comment type="similarity">
    <text evidence="6">In the C-terminal section; belongs to the DHPS family.</text>
</comment>
<evidence type="ECO:0000256" key="5">
    <source>
        <dbReference type="ARBA" id="ARBA00005051"/>
    </source>
</evidence>
<dbReference type="InterPro" id="IPR000550">
    <property type="entry name" value="Hppk"/>
</dbReference>
<evidence type="ECO:0000256" key="9">
    <source>
        <dbReference type="ARBA" id="ARBA00022741"/>
    </source>
</evidence>
<evidence type="ECO:0000256" key="2">
    <source>
        <dbReference type="ARBA" id="ARBA00000198"/>
    </source>
</evidence>
<dbReference type="UniPathway" id="UPA00077">
    <property type="reaction ID" value="UER00155"/>
</dbReference>
<dbReference type="GO" id="GO:0046872">
    <property type="term" value="F:metal ion binding"/>
    <property type="evidence" value="ECO:0007669"/>
    <property type="project" value="UniProtKB-KW"/>
</dbReference>
<dbReference type="InterPro" id="IPR035907">
    <property type="entry name" value="Hppk_sf"/>
</dbReference>
<dbReference type="Gene3D" id="3.30.70.560">
    <property type="entry name" value="7,8-Dihydro-6-hydroxymethylpterin-pyrophosphokinase HPPK"/>
    <property type="match status" value="1"/>
</dbReference>
<keyword evidence="9" id="KW-0547">Nucleotide-binding</keyword>
<sequence length="522" mass="57357">MPQLNRERSQQEQRRRTRGRYQVFLAVGSNQGDSFASIDTGLQLLCDPTFSDDPYLPTELVRSSFLYYTKPMYVTDQPSFWNGAVELDTDYDPPSLLRRLKRVEEYLGRNFTQIRNGPRPLDMDILLYYDNDNIDKESSEAMPTSASVPLVVETPNLVIPHCRLQEREFVLAPLIDVAGRSLIHPTSSTASSSGSEQELEKDTTLGDILDNLVRSKENSDADEPSAIRLLPLPRERFLLFDRTLIMGILNVTPDSFSDGGKWTDDVDRAVARAKEMVEEGATIIDIGGESTRPGATEIEVEEQIRRTVPVIEALRKQSKEVVVSIDTRHAAVAKAAIEAGADIVNDVSGGSHDPNMLSTVADLKVPIVLMHMRGTPESMQGLTDYDDQGGAVDGVTKALLDRSRAAEEAGIPRWLQILDPGIGFAKDIDGNLSLLKHYSDLRMKLGDFPLLLGTSRKGFIGKLSGESEAEKRDFGTVASCVAALCLGKRGNNSSLGCNILRVHNVKGAKQAIAVMDAIIEAQ</sequence>
<comment type="pathway">
    <text evidence="5">Cofactor biosynthesis; tetrahydrofolate biosynthesis; 2-amino-4-hydroxy-6-hydroxymethyl-7,8-dihydropteridine diphosphate from 7,8-dihydroneopterin triphosphate: step 4/4.</text>
</comment>
<evidence type="ECO:0000256" key="12">
    <source>
        <dbReference type="ARBA" id="ARBA00022842"/>
    </source>
</evidence>
<dbReference type="InterPro" id="IPR000489">
    <property type="entry name" value="Pterin-binding_dom"/>
</dbReference>
<keyword evidence="11" id="KW-0067">ATP-binding</keyword>
<protein>
    <recommendedName>
        <fullName evidence="15">Pterin-binding domain-containing protein</fullName>
    </recommendedName>
</protein>
<comment type="cofactor">
    <cofactor evidence="3">
        <name>Mg(2+)</name>
        <dbReference type="ChEBI" id="CHEBI:18420"/>
    </cofactor>
</comment>
<dbReference type="SUPFAM" id="SSF55083">
    <property type="entry name" value="6-hydroxymethyl-7,8-dihydropterin pyrophosphokinase, HPPK"/>
    <property type="match status" value="1"/>
</dbReference>
<dbReference type="InterPro" id="IPR006390">
    <property type="entry name" value="DHP_synth_dom"/>
</dbReference>
<dbReference type="Pfam" id="PF01288">
    <property type="entry name" value="HPPK"/>
    <property type="match status" value="1"/>
</dbReference>
<dbReference type="CDD" id="cd00739">
    <property type="entry name" value="DHPS"/>
    <property type="match status" value="1"/>
</dbReference>
<evidence type="ECO:0000313" key="17">
    <source>
        <dbReference type="Proteomes" id="UP000291116"/>
    </source>
</evidence>
<dbReference type="CDD" id="cd00483">
    <property type="entry name" value="HPPK"/>
    <property type="match status" value="1"/>
</dbReference>
<evidence type="ECO:0000256" key="14">
    <source>
        <dbReference type="ARBA" id="ARBA00023268"/>
    </source>
</evidence>
<evidence type="ECO:0000256" key="7">
    <source>
        <dbReference type="ARBA" id="ARBA00022679"/>
    </source>
</evidence>
<dbReference type="InterPro" id="IPR011005">
    <property type="entry name" value="Dihydropteroate_synth-like_sf"/>
</dbReference>
<keyword evidence="13" id="KW-0289">Folate biosynthesis</keyword>
<dbReference type="GO" id="GO:0003848">
    <property type="term" value="F:2-amino-4-hydroxy-6-hydroxymethyldihydropteridine diphosphokinase activity"/>
    <property type="evidence" value="ECO:0007669"/>
    <property type="project" value="UniProtKB-EC"/>
</dbReference>
<evidence type="ECO:0000256" key="4">
    <source>
        <dbReference type="ARBA" id="ARBA00004763"/>
    </source>
</evidence>
<gene>
    <name evidence="16" type="ORF">PSNMU_V1.4_AUG-EV-PASAV3_0083630</name>
</gene>
<keyword evidence="8" id="KW-0479">Metal-binding</keyword>
<keyword evidence="12" id="KW-0460">Magnesium</keyword>
<comment type="pathway">
    <text evidence="4">Cofactor biosynthesis; tetrahydrofolate biosynthesis; 7,8-dihydrofolate from 2-amino-4-hydroxy-6-hydroxymethyl-7,8-dihydropteridine diphosphate and 4-aminobenzoate: step 1/2.</text>
</comment>
<dbReference type="GO" id="GO:0046656">
    <property type="term" value="P:folic acid biosynthetic process"/>
    <property type="evidence" value="ECO:0007669"/>
    <property type="project" value="UniProtKB-KW"/>
</dbReference>
<evidence type="ECO:0000256" key="3">
    <source>
        <dbReference type="ARBA" id="ARBA00001946"/>
    </source>
</evidence>
<dbReference type="OrthoDB" id="615426at2759"/>
<keyword evidence="7" id="KW-0808">Transferase</keyword>
<dbReference type="SUPFAM" id="SSF51717">
    <property type="entry name" value="Dihydropteroate synthetase-like"/>
    <property type="match status" value="1"/>
</dbReference>
<dbReference type="PROSITE" id="PS50972">
    <property type="entry name" value="PTERIN_BINDING"/>
    <property type="match status" value="1"/>
</dbReference>
<dbReference type="Proteomes" id="UP000291116">
    <property type="component" value="Unassembled WGS sequence"/>
</dbReference>
<feature type="domain" description="Pterin-binding" evidence="15">
    <location>
        <begin position="243"/>
        <end position="513"/>
    </location>
</feature>
<evidence type="ECO:0000256" key="10">
    <source>
        <dbReference type="ARBA" id="ARBA00022777"/>
    </source>
</evidence>
<dbReference type="NCBIfam" id="TIGR01496">
    <property type="entry name" value="DHPS"/>
    <property type="match status" value="1"/>
</dbReference>
<evidence type="ECO:0000256" key="13">
    <source>
        <dbReference type="ARBA" id="ARBA00022909"/>
    </source>
</evidence>
<keyword evidence="17" id="KW-1185">Reference proteome</keyword>
<reference evidence="16 17" key="1">
    <citation type="submission" date="2019-01" db="EMBL/GenBank/DDBJ databases">
        <authorList>
            <person name="Ferrante I. M."/>
        </authorList>
    </citation>
    <scope>NUCLEOTIDE SEQUENCE [LARGE SCALE GENOMIC DNA]</scope>
    <source>
        <strain evidence="16 17">B856</strain>
    </source>
</reference>
<evidence type="ECO:0000256" key="6">
    <source>
        <dbReference type="ARBA" id="ARBA00009951"/>
    </source>
</evidence>
<dbReference type="PANTHER" id="PTHR20941:SF1">
    <property type="entry name" value="FOLIC ACID SYNTHESIS PROTEIN FOL1"/>
    <property type="match status" value="1"/>
</dbReference>
<evidence type="ECO:0000256" key="11">
    <source>
        <dbReference type="ARBA" id="ARBA00022840"/>
    </source>
</evidence>
<dbReference type="NCBIfam" id="TIGR01498">
    <property type="entry name" value="folK"/>
    <property type="match status" value="1"/>
</dbReference>
<evidence type="ECO:0000256" key="8">
    <source>
        <dbReference type="ARBA" id="ARBA00022723"/>
    </source>
</evidence>
<dbReference type="Pfam" id="PF00809">
    <property type="entry name" value="Pterin_bind"/>
    <property type="match status" value="1"/>
</dbReference>
<dbReference type="PROSITE" id="PS00793">
    <property type="entry name" value="DHPS_2"/>
    <property type="match status" value="1"/>
</dbReference>
<dbReference type="FunFam" id="3.20.20.20:FF:000006">
    <property type="entry name" value="Dihydropteroate synthase"/>
    <property type="match status" value="1"/>
</dbReference>
<dbReference type="GO" id="GO:0016301">
    <property type="term" value="F:kinase activity"/>
    <property type="evidence" value="ECO:0007669"/>
    <property type="project" value="UniProtKB-KW"/>
</dbReference>
<evidence type="ECO:0000313" key="16">
    <source>
        <dbReference type="EMBL" id="VEU41443.1"/>
    </source>
</evidence>
<evidence type="ECO:0000259" key="15">
    <source>
        <dbReference type="PROSITE" id="PS50972"/>
    </source>
</evidence>
<dbReference type="PROSITE" id="PS00792">
    <property type="entry name" value="DHPS_1"/>
    <property type="match status" value="1"/>
</dbReference>
<dbReference type="GO" id="GO:0004156">
    <property type="term" value="F:dihydropteroate synthase activity"/>
    <property type="evidence" value="ECO:0007669"/>
    <property type="project" value="UniProtKB-EC"/>
</dbReference>
<dbReference type="AlphaFoldDB" id="A0A448ZHB8"/>